<dbReference type="PANTHER" id="PTHR32332:SF34">
    <property type="entry name" value="2-NITROPROPANE DIOXYGENASE FAMILY, PUTATIVE-RELATED"/>
    <property type="match status" value="1"/>
</dbReference>
<proteinExistence type="predicted"/>
<evidence type="ECO:0000313" key="5">
    <source>
        <dbReference type="Proteomes" id="UP000016922"/>
    </source>
</evidence>
<evidence type="ECO:0000256" key="1">
    <source>
        <dbReference type="ARBA" id="ARBA00022630"/>
    </source>
</evidence>
<sequence>MPSKMITHFPWAASPFIMNAPMEGFAGGELAAQVTLAGGLGFVGGTTNLDKEMEIASSIISKEPSFGNYTGKTFPIGVGFLVFITDIEKVLPSVARWKPKVVWLFAAKELSALQTWAERIREVTGGESQIWIQLGSVATSLEVLKIAKPDVVVAQGSDAGGHGIDQGAGIISLLPEMRDAMNQNGFEKVPIVAAGGIADGRGVAAALTLGAEGVVMGTRFLASEEVRLPDDNYRQAVLQGKDGGQYTVRSQVFDELRGPTIWPTGYDGRAVVSASYRDHLTGASIEELRSKTRQAEEKNGKDYGVQGRSAVWAGAGIGLVNKVQSARDIVFEVRKSAVETIEAARSRV</sequence>
<organism evidence="4 5">
    <name type="scientific">Glarea lozoyensis (strain ATCC 20868 / MF5171)</name>
    <dbReference type="NCBI Taxonomy" id="1116229"/>
    <lineage>
        <taxon>Eukaryota</taxon>
        <taxon>Fungi</taxon>
        <taxon>Dikarya</taxon>
        <taxon>Ascomycota</taxon>
        <taxon>Pezizomycotina</taxon>
        <taxon>Leotiomycetes</taxon>
        <taxon>Helotiales</taxon>
        <taxon>Helotiaceae</taxon>
        <taxon>Glarea</taxon>
    </lineage>
</organism>
<dbReference type="eggNOG" id="ENOG502RHJM">
    <property type="taxonomic scope" value="Eukaryota"/>
</dbReference>
<keyword evidence="3" id="KW-0560">Oxidoreductase</keyword>
<dbReference type="OrthoDB" id="2349068at2759"/>
<dbReference type="InterPro" id="IPR013785">
    <property type="entry name" value="Aldolase_TIM"/>
</dbReference>
<evidence type="ECO:0000313" key="4">
    <source>
        <dbReference type="EMBL" id="EPE25223.1"/>
    </source>
</evidence>
<accession>S3DEZ2</accession>
<dbReference type="GeneID" id="19470845"/>
<dbReference type="PANTHER" id="PTHR32332">
    <property type="entry name" value="2-NITROPROPANE DIOXYGENASE"/>
    <property type="match status" value="1"/>
</dbReference>
<dbReference type="EMBL" id="KE145372">
    <property type="protein sequence ID" value="EPE25223.1"/>
    <property type="molecule type" value="Genomic_DNA"/>
</dbReference>
<reference evidence="4 5" key="1">
    <citation type="journal article" date="2013" name="BMC Genomics">
        <title>Genomics-driven discovery of the pneumocandin biosynthetic gene cluster in the fungus Glarea lozoyensis.</title>
        <authorList>
            <person name="Chen L."/>
            <person name="Yue Q."/>
            <person name="Zhang X."/>
            <person name="Xiang M."/>
            <person name="Wang C."/>
            <person name="Li S."/>
            <person name="Che Y."/>
            <person name="Ortiz-Lopez F.J."/>
            <person name="Bills G.F."/>
            <person name="Liu X."/>
            <person name="An Z."/>
        </authorList>
    </citation>
    <scope>NUCLEOTIDE SEQUENCE [LARGE SCALE GENOMIC DNA]</scope>
    <source>
        <strain evidence="5">ATCC 20868 / MF5171</strain>
    </source>
</reference>
<dbReference type="Gene3D" id="3.20.20.70">
    <property type="entry name" value="Aldolase class I"/>
    <property type="match status" value="1"/>
</dbReference>
<dbReference type="Pfam" id="PF03060">
    <property type="entry name" value="NMO"/>
    <property type="match status" value="1"/>
</dbReference>
<name>S3DEZ2_GLAL2</name>
<evidence type="ECO:0000256" key="3">
    <source>
        <dbReference type="ARBA" id="ARBA00023002"/>
    </source>
</evidence>
<protein>
    <submittedName>
        <fullName evidence="4">Inosine monophosphate dehydrogenase (IMPDH)</fullName>
    </submittedName>
</protein>
<dbReference type="HOGENOM" id="CLU_038732_9_0_1"/>
<evidence type="ECO:0000256" key="2">
    <source>
        <dbReference type="ARBA" id="ARBA00022643"/>
    </source>
</evidence>
<dbReference type="GO" id="GO:0018580">
    <property type="term" value="F:nitronate monooxygenase activity"/>
    <property type="evidence" value="ECO:0007669"/>
    <property type="project" value="InterPro"/>
</dbReference>
<dbReference type="RefSeq" id="XP_008088138.1">
    <property type="nucleotide sequence ID" value="XM_008089947.1"/>
</dbReference>
<keyword evidence="5" id="KW-1185">Reference proteome</keyword>
<dbReference type="InterPro" id="IPR004136">
    <property type="entry name" value="NMO"/>
</dbReference>
<dbReference type="AlphaFoldDB" id="S3DEZ2"/>
<dbReference type="OMA" id="YKPAVVW"/>
<dbReference type="Proteomes" id="UP000016922">
    <property type="component" value="Unassembled WGS sequence"/>
</dbReference>
<keyword evidence="1" id="KW-0285">Flavoprotein</keyword>
<dbReference type="STRING" id="1116229.S3DEZ2"/>
<dbReference type="KEGG" id="glz:GLAREA_11804"/>
<keyword evidence="2" id="KW-0288">FMN</keyword>
<gene>
    <name evidence="4" type="ORF">GLAREA_11804</name>
</gene>
<dbReference type="CDD" id="cd04730">
    <property type="entry name" value="NPD_like"/>
    <property type="match status" value="1"/>
</dbReference>
<dbReference type="SUPFAM" id="SSF51412">
    <property type="entry name" value="Inosine monophosphate dehydrogenase (IMPDH)"/>
    <property type="match status" value="1"/>
</dbReference>